<evidence type="ECO:0000313" key="5">
    <source>
        <dbReference type="Proteomes" id="UP000039021"/>
    </source>
</evidence>
<accession>A0A0U0SDH1</accession>
<evidence type="ECO:0000313" key="4">
    <source>
        <dbReference type="Proteomes" id="UP000038802"/>
    </source>
</evidence>
<dbReference type="Proteomes" id="UP000039021">
    <property type="component" value="Unassembled WGS sequence"/>
</dbReference>
<dbReference type="Proteomes" id="UP000038802">
    <property type="component" value="Unassembled WGS sequence"/>
</dbReference>
<feature type="region of interest" description="Disordered" evidence="1">
    <location>
        <begin position="1"/>
        <end position="44"/>
    </location>
</feature>
<evidence type="ECO:0000313" key="2">
    <source>
        <dbReference type="EMBL" id="COW99075.1"/>
    </source>
</evidence>
<feature type="compositionally biased region" description="Low complexity" evidence="1">
    <location>
        <begin position="10"/>
        <end position="44"/>
    </location>
</feature>
<dbReference type="EMBL" id="CSBK01000634">
    <property type="protein sequence ID" value="COX68034.1"/>
    <property type="molecule type" value="Genomic_DNA"/>
</dbReference>
<name>A0A0U0SDH1_MYCTX</name>
<reference evidence="2" key="2">
    <citation type="submission" date="2015-03" db="EMBL/GenBank/DDBJ databases">
        <authorList>
            <person name="Murphy D."/>
        </authorList>
    </citation>
    <scope>NUCLEOTIDE SEQUENCE [LARGE SCALE GENOMIC DNA]</scope>
    <source>
        <strain evidence="2">K00500041</strain>
    </source>
</reference>
<sequence length="162" mass="17007">MAIGSASPVSNDSSISKFSSSTTSPSTTTWSPGPSSMMSSSTTSLVDRVRVPDCLRTNGFACPMIASLSSVCLARISWTMPMTLLAMMSRPNIPLINEPVAKTMSSKTPRIALIRVNTLARTICPTVRVTRSGISLLLPSATRCATSASVKPAVAEAERVIG</sequence>
<dbReference type="EMBL" id="CSAE01000841">
    <property type="protein sequence ID" value="COW99075.1"/>
    <property type="molecule type" value="Genomic_DNA"/>
</dbReference>
<organism evidence="2 4">
    <name type="scientific">Mycobacterium tuberculosis</name>
    <dbReference type="NCBI Taxonomy" id="1773"/>
    <lineage>
        <taxon>Bacteria</taxon>
        <taxon>Bacillati</taxon>
        <taxon>Actinomycetota</taxon>
        <taxon>Actinomycetes</taxon>
        <taxon>Mycobacteriales</taxon>
        <taxon>Mycobacteriaceae</taxon>
        <taxon>Mycobacterium</taxon>
        <taxon>Mycobacterium tuberculosis complex</taxon>
    </lineage>
</organism>
<reference evidence="4 5" key="1">
    <citation type="submission" date="2015-03" db="EMBL/GenBank/DDBJ databases">
        <authorList>
            <consortium name="Pathogen Informatics"/>
        </authorList>
    </citation>
    <scope>NUCLEOTIDE SEQUENCE [LARGE SCALE GENOMIC DNA]</scope>
    <source>
        <strain evidence="4">K00500041</strain>
        <strain evidence="5">N09902308</strain>
    </source>
</reference>
<proteinExistence type="predicted"/>
<evidence type="ECO:0000313" key="3">
    <source>
        <dbReference type="EMBL" id="COX68034.1"/>
    </source>
</evidence>
<reference evidence="3" key="3">
    <citation type="submission" date="2015-03" db="EMBL/GenBank/DDBJ databases">
        <authorList>
            <consortium name="Pathogen Informatics"/>
            <person name="Murphy D."/>
        </authorList>
    </citation>
    <scope>NUCLEOTIDE SEQUENCE</scope>
    <source>
        <strain evidence="3">N09902308</strain>
    </source>
</reference>
<dbReference type="AlphaFoldDB" id="A0A0U0SDH1"/>
<gene>
    <name evidence="2" type="ORF">ERS007703_04583</name>
    <name evidence="3" type="ORF">ERS007739_01598</name>
</gene>
<evidence type="ECO:0000256" key="1">
    <source>
        <dbReference type="SAM" id="MobiDB-lite"/>
    </source>
</evidence>
<protein>
    <submittedName>
        <fullName evidence="2">Uncharacterized protein</fullName>
    </submittedName>
</protein>